<dbReference type="InterPro" id="IPR017441">
    <property type="entry name" value="Protein_kinase_ATP_BS"/>
</dbReference>
<dbReference type="SUPFAM" id="SSF56112">
    <property type="entry name" value="Protein kinase-like (PK-like)"/>
    <property type="match status" value="1"/>
</dbReference>
<dbReference type="InterPro" id="IPR050839">
    <property type="entry name" value="Rho-assoc_Ser/Thr_Kinase"/>
</dbReference>
<evidence type="ECO:0000313" key="9">
    <source>
        <dbReference type="EMBL" id="CAJ0944667.1"/>
    </source>
</evidence>
<dbReference type="Pfam" id="PF00069">
    <property type="entry name" value="Pkinase"/>
    <property type="match status" value="1"/>
</dbReference>
<evidence type="ECO:0000256" key="5">
    <source>
        <dbReference type="ARBA" id="ARBA00048679"/>
    </source>
</evidence>
<dbReference type="PROSITE" id="PS00107">
    <property type="entry name" value="PROTEIN_KINASE_ATP"/>
    <property type="match status" value="1"/>
</dbReference>
<comment type="catalytic activity">
    <reaction evidence="5">
        <text>L-seryl-[protein] + ATP = O-phospho-L-seryl-[protein] + ADP + H(+)</text>
        <dbReference type="Rhea" id="RHEA:17989"/>
        <dbReference type="Rhea" id="RHEA-COMP:9863"/>
        <dbReference type="Rhea" id="RHEA-COMP:11604"/>
        <dbReference type="ChEBI" id="CHEBI:15378"/>
        <dbReference type="ChEBI" id="CHEBI:29999"/>
        <dbReference type="ChEBI" id="CHEBI:30616"/>
        <dbReference type="ChEBI" id="CHEBI:83421"/>
        <dbReference type="ChEBI" id="CHEBI:456216"/>
        <dbReference type="EC" id="2.7.11.1"/>
    </reaction>
</comment>
<feature type="transmembrane region" description="Helical" evidence="7">
    <location>
        <begin position="104"/>
        <end position="126"/>
    </location>
</feature>
<dbReference type="InterPro" id="IPR000719">
    <property type="entry name" value="Prot_kinase_dom"/>
</dbReference>
<evidence type="ECO:0000313" key="10">
    <source>
        <dbReference type="Proteomes" id="UP001176940"/>
    </source>
</evidence>
<evidence type="ECO:0000256" key="7">
    <source>
        <dbReference type="SAM" id="Phobius"/>
    </source>
</evidence>
<gene>
    <name evidence="9" type="ORF">RIMI_LOCUS10524946</name>
</gene>
<keyword evidence="7" id="KW-0472">Membrane</keyword>
<keyword evidence="6" id="KW-0547">Nucleotide-binding</keyword>
<evidence type="ECO:0000256" key="3">
    <source>
        <dbReference type="ARBA" id="ARBA00022777"/>
    </source>
</evidence>
<evidence type="ECO:0000256" key="6">
    <source>
        <dbReference type="PROSITE-ProRule" id="PRU10141"/>
    </source>
</evidence>
<evidence type="ECO:0000256" key="2">
    <source>
        <dbReference type="ARBA" id="ARBA00022553"/>
    </source>
</evidence>
<keyword evidence="7" id="KW-1133">Transmembrane helix</keyword>
<dbReference type="PANTHER" id="PTHR22988">
    <property type="entry name" value="MYOTONIC DYSTROPHY S/T KINASE-RELATED"/>
    <property type="match status" value="1"/>
</dbReference>
<dbReference type="InterPro" id="IPR011009">
    <property type="entry name" value="Kinase-like_dom_sf"/>
</dbReference>
<keyword evidence="6" id="KW-0067">ATP-binding</keyword>
<organism evidence="9 10">
    <name type="scientific">Ranitomeya imitator</name>
    <name type="common">mimic poison frog</name>
    <dbReference type="NCBI Taxonomy" id="111125"/>
    <lineage>
        <taxon>Eukaryota</taxon>
        <taxon>Metazoa</taxon>
        <taxon>Chordata</taxon>
        <taxon>Craniata</taxon>
        <taxon>Vertebrata</taxon>
        <taxon>Euteleostomi</taxon>
        <taxon>Amphibia</taxon>
        <taxon>Batrachia</taxon>
        <taxon>Anura</taxon>
        <taxon>Neobatrachia</taxon>
        <taxon>Hyloidea</taxon>
        <taxon>Dendrobatidae</taxon>
        <taxon>Dendrobatinae</taxon>
        <taxon>Ranitomeya</taxon>
    </lineage>
</organism>
<keyword evidence="3" id="KW-0808">Transferase</keyword>
<evidence type="ECO:0000259" key="8">
    <source>
        <dbReference type="PROSITE" id="PS50011"/>
    </source>
</evidence>
<keyword evidence="1" id="KW-0723">Serine/threonine-protein kinase</keyword>
<feature type="binding site" evidence="6">
    <location>
        <position position="60"/>
    </location>
    <ligand>
        <name>ATP</name>
        <dbReference type="ChEBI" id="CHEBI:30616"/>
    </ligand>
</feature>
<keyword evidence="10" id="KW-1185">Reference proteome</keyword>
<comment type="catalytic activity">
    <reaction evidence="4">
        <text>L-threonyl-[protein] + ATP = O-phospho-L-threonyl-[protein] + ADP + H(+)</text>
        <dbReference type="Rhea" id="RHEA:46608"/>
        <dbReference type="Rhea" id="RHEA-COMP:11060"/>
        <dbReference type="Rhea" id="RHEA-COMP:11605"/>
        <dbReference type="ChEBI" id="CHEBI:15378"/>
        <dbReference type="ChEBI" id="CHEBI:30013"/>
        <dbReference type="ChEBI" id="CHEBI:30616"/>
        <dbReference type="ChEBI" id="CHEBI:61977"/>
        <dbReference type="ChEBI" id="CHEBI:456216"/>
        <dbReference type="EC" id="2.7.11.1"/>
    </reaction>
</comment>
<dbReference type="PROSITE" id="PS50011">
    <property type="entry name" value="PROTEIN_KINASE_DOM"/>
    <property type="match status" value="1"/>
</dbReference>
<keyword evidence="2" id="KW-0597">Phosphoprotein</keyword>
<dbReference type="Gene3D" id="3.30.200.20">
    <property type="entry name" value="Phosphorylase Kinase, domain 1"/>
    <property type="match status" value="1"/>
</dbReference>
<evidence type="ECO:0000256" key="4">
    <source>
        <dbReference type="ARBA" id="ARBA00047899"/>
    </source>
</evidence>
<proteinExistence type="predicted"/>
<sequence length="152" mass="17623">MPSVTLLCHRQPSDSETIAELRELQPNIKDFELKNVIGRGHFADVHVVKEKPTGDIYAMKMMKKKTLLAQEQVSFFEEERNILSNHNSPWIPTLHYAFQDREHLYLQFSAVFFGFFRIMCTAVSVFHRVTLYCTLHGKQLRTRSGKIAAVPQ</sequence>
<dbReference type="Proteomes" id="UP001176940">
    <property type="component" value="Unassembled WGS sequence"/>
</dbReference>
<name>A0ABN9LQ55_9NEOB</name>
<protein>
    <recommendedName>
        <fullName evidence="8">Protein kinase domain-containing protein</fullName>
    </recommendedName>
</protein>
<keyword evidence="7" id="KW-0812">Transmembrane</keyword>
<dbReference type="EMBL" id="CAUEEQ010022821">
    <property type="protein sequence ID" value="CAJ0944667.1"/>
    <property type="molecule type" value="Genomic_DNA"/>
</dbReference>
<evidence type="ECO:0000256" key="1">
    <source>
        <dbReference type="ARBA" id="ARBA00022527"/>
    </source>
</evidence>
<reference evidence="9" key="1">
    <citation type="submission" date="2023-07" db="EMBL/GenBank/DDBJ databases">
        <authorList>
            <person name="Stuckert A."/>
        </authorList>
    </citation>
    <scope>NUCLEOTIDE SEQUENCE</scope>
</reference>
<accession>A0ABN9LQ55</accession>
<dbReference type="PANTHER" id="PTHR22988:SF71">
    <property type="entry name" value="CITRON RHO-INTERACTING KINASE"/>
    <property type="match status" value="1"/>
</dbReference>
<comment type="caution">
    <text evidence="9">The sequence shown here is derived from an EMBL/GenBank/DDBJ whole genome shotgun (WGS) entry which is preliminary data.</text>
</comment>
<feature type="domain" description="Protein kinase" evidence="8">
    <location>
        <begin position="31"/>
        <end position="152"/>
    </location>
</feature>
<keyword evidence="3" id="KW-0418">Kinase</keyword>